<dbReference type="Proteomes" id="UP000235672">
    <property type="component" value="Unassembled WGS sequence"/>
</dbReference>
<proteinExistence type="predicted"/>
<evidence type="ECO:0008006" key="3">
    <source>
        <dbReference type="Google" id="ProtNLM"/>
    </source>
</evidence>
<dbReference type="InterPro" id="IPR022025">
    <property type="entry name" value="Amidoligase_2"/>
</dbReference>
<organism evidence="1 2">
    <name type="scientific">Hyaloscypha hepaticicola</name>
    <dbReference type="NCBI Taxonomy" id="2082293"/>
    <lineage>
        <taxon>Eukaryota</taxon>
        <taxon>Fungi</taxon>
        <taxon>Dikarya</taxon>
        <taxon>Ascomycota</taxon>
        <taxon>Pezizomycotina</taxon>
        <taxon>Leotiomycetes</taxon>
        <taxon>Helotiales</taxon>
        <taxon>Hyaloscyphaceae</taxon>
        <taxon>Hyaloscypha</taxon>
    </lineage>
</organism>
<dbReference type="Pfam" id="PF12224">
    <property type="entry name" value="Amidoligase_2"/>
    <property type="match status" value="1"/>
</dbReference>
<dbReference type="PANTHER" id="PTHR36847:SF1">
    <property type="entry name" value="AMIDOLIGASE ENZYME"/>
    <property type="match status" value="1"/>
</dbReference>
<dbReference type="AlphaFoldDB" id="A0A2J6PXQ9"/>
<dbReference type="PANTHER" id="PTHR36847">
    <property type="entry name" value="AMIDOLIGASE ENZYME"/>
    <property type="match status" value="1"/>
</dbReference>
<dbReference type="OrthoDB" id="412402at2759"/>
<reference evidence="1 2" key="1">
    <citation type="submission" date="2016-05" db="EMBL/GenBank/DDBJ databases">
        <title>A degradative enzymes factory behind the ericoid mycorrhizal symbiosis.</title>
        <authorList>
            <consortium name="DOE Joint Genome Institute"/>
            <person name="Martino E."/>
            <person name="Morin E."/>
            <person name="Grelet G."/>
            <person name="Kuo A."/>
            <person name="Kohler A."/>
            <person name="Daghino S."/>
            <person name="Barry K."/>
            <person name="Choi C."/>
            <person name="Cichocki N."/>
            <person name="Clum A."/>
            <person name="Copeland A."/>
            <person name="Hainaut M."/>
            <person name="Haridas S."/>
            <person name="Labutti K."/>
            <person name="Lindquist E."/>
            <person name="Lipzen A."/>
            <person name="Khouja H.-R."/>
            <person name="Murat C."/>
            <person name="Ohm R."/>
            <person name="Olson A."/>
            <person name="Spatafora J."/>
            <person name="Veneault-Fourrey C."/>
            <person name="Henrissat B."/>
            <person name="Grigoriev I."/>
            <person name="Martin F."/>
            <person name="Perotto S."/>
        </authorList>
    </citation>
    <scope>NUCLEOTIDE SEQUENCE [LARGE SCALE GENOMIC DNA]</scope>
    <source>
        <strain evidence="1 2">UAMH 7357</strain>
    </source>
</reference>
<accession>A0A2J6PXQ9</accession>
<evidence type="ECO:0000313" key="1">
    <source>
        <dbReference type="EMBL" id="PMD18832.1"/>
    </source>
</evidence>
<keyword evidence="2" id="KW-1185">Reference proteome</keyword>
<gene>
    <name evidence="1" type="ORF">NA56DRAFT_706362</name>
</gene>
<dbReference type="EMBL" id="KZ613492">
    <property type="protein sequence ID" value="PMD18832.1"/>
    <property type="molecule type" value="Genomic_DNA"/>
</dbReference>
<evidence type="ECO:0000313" key="2">
    <source>
        <dbReference type="Proteomes" id="UP000235672"/>
    </source>
</evidence>
<name>A0A2J6PXQ9_9HELO</name>
<protein>
    <recommendedName>
        <fullName evidence="3">Amidoligase enzyme</fullName>
    </recommendedName>
</protein>
<sequence>MSLPWTFGVELEFALAFVYPPSVPLPEPTKTRKLRFKPYRYEIDRFISSYDLQPIHSANELADRMKYGSIFTKALVTPAIRRDIALTLHNAGLPVNLMNPECEDVLKWKITIDGTVPYAYTPENLQAVEKGCNIISEKYLIEVNSSTGLHIHVSAGLKTPFRLETMQNLFAFLYAFEPQLDSLHPEHRQHDNEYCSYSLRKHSNFIRNWWNEHGQLPTIIQGMIELLKKKKTKMELLNAVRWTFNDKAMRYNVSNLVKYLQDEDEPSNSGIPTIEFRQHEGTLDAQRVVQWCSTVVGIINFVDTADQVYLRNLLLKVDKFGPIPAEGSFTVIDLFRYMHLNEQAKFYSSRLNPVVGRPPNARPTVWKWEYEEMYSHGLLTDEEYQRHHELRLFWEKSLTAAEA</sequence>